<comment type="caution">
    <text evidence="17">The sequence shown here is derived from an EMBL/GenBank/DDBJ whole genome shotgun (WGS) entry which is preliminary data.</text>
</comment>
<gene>
    <name evidence="17" type="ORF">ACFQIC_01975</name>
</gene>
<dbReference type="EMBL" id="JBHSZV010000004">
    <property type="protein sequence ID" value="MFC7060642.1"/>
    <property type="molecule type" value="Genomic_DNA"/>
</dbReference>
<evidence type="ECO:0000256" key="8">
    <source>
        <dbReference type="ARBA" id="ARBA00022960"/>
    </source>
</evidence>
<dbReference type="PANTHER" id="PTHR30627:SF2">
    <property type="entry name" value="PEPTIDOGLYCAN D,D-TRANSPEPTIDASE MRDA"/>
    <property type="match status" value="1"/>
</dbReference>
<evidence type="ECO:0000256" key="5">
    <source>
        <dbReference type="ARBA" id="ARBA00012448"/>
    </source>
</evidence>
<name>A0ABW2EEJ7_9BACI</name>
<dbReference type="Gene3D" id="3.40.710.10">
    <property type="entry name" value="DD-peptidase/beta-lactamase superfamily"/>
    <property type="match status" value="1"/>
</dbReference>
<proteinExistence type="inferred from homology"/>
<dbReference type="InterPro" id="IPR001460">
    <property type="entry name" value="PCN-bd_Tpept"/>
</dbReference>
<dbReference type="PANTHER" id="PTHR30627">
    <property type="entry name" value="PEPTIDOGLYCAN D,D-TRANSPEPTIDASE"/>
    <property type="match status" value="1"/>
</dbReference>
<evidence type="ECO:0000256" key="3">
    <source>
        <dbReference type="ARBA" id="ARBA00004752"/>
    </source>
</evidence>
<dbReference type="EC" id="3.4.16.4" evidence="5"/>
<dbReference type="InterPro" id="IPR050515">
    <property type="entry name" value="Beta-lactam/transpept"/>
</dbReference>
<keyword evidence="10 14" id="KW-1133">Transmembrane helix</keyword>
<comment type="pathway">
    <text evidence="3">Cell wall biogenesis; peptidoglycan biosynthesis.</text>
</comment>
<dbReference type="InterPro" id="IPR012338">
    <property type="entry name" value="Beta-lactam/transpept-like"/>
</dbReference>
<comment type="subcellular location">
    <subcellularLocation>
        <location evidence="2">Cell membrane</location>
    </subcellularLocation>
    <subcellularLocation>
        <location evidence="1">Membrane</location>
        <topology evidence="1">Single-pass membrane protein</topology>
    </subcellularLocation>
</comment>
<dbReference type="InterPro" id="IPR036138">
    <property type="entry name" value="PBP_dimer_sf"/>
</dbReference>
<dbReference type="Pfam" id="PF03717">
    <property type="entry name" value="PBP_dimer"/>
    <property type="match status" value="1"/>
</dbReference>
<dbReference type="SUPFAM" id="SSF56519">
    <property type="entry name" value="Penicillin binding protein dimerisation domain"/>
    <property type="match status" value="1"/>
</dbReference>
<feature type="transmembrane region" description="Helical" evidence="14">
    <location>
        <begin position="20"/>
        <end position="41"/>
    </location>
</feature>
<keyword evidence="12" id="KW-0961">Cell wall biogenesis/degradation</keyword>
<evidence type="ECO:0000259" key="16">
    <source>
        <dbReference type="Pfam" id="PF03717"/>
    </source>
</evidence>
<keyword evidence="18" id="KW-1185">Reference proteome</keyword>
<evidence type="ECO:0000313" key="18">
    <source>
        <dbReference type="Proteomes" id="UP001596410"/>
    </source>
</evidence>
<evidence type="ECO:0000256" key="12">
    <source>
        <dbReference type="ARBA" id="ARBA00023316"/>
    </source>
</evidence>
<dbReference type="RefSeq" id="WP_204706772.1">
    <property type="nucleotide sequence ID" value="NZ_JBHSZV010000004.1"/>
</dbReference>
<evidence type="ECO:0000256" key="2">
    <source>
        <dbReference type="ARBA" id="ARBA00004236"/>
    </source>
</evidence>
<evidence type="ECO:0000313" key="17">
    <source>
        <dbReference type="EMBL" id="MFC7060642.1"/>
    </source>
</evidence>
<evidence type="ECO:0000256" key="7">
    <source>
        <dbReference type="ARBA" id="ARBA00022692"/>
    </source>
</evidence>
<dbReference type="Pfam" id="PF00905">
    <property type="entry name" value="Transpeptidase"/>
    <property type="match status" value="1"/>
</dbReference>
<evidence type="ECO:0000256" key="13">
    <source>
        <dbReference type="ARBA" id="ARBA00034000"/>
    </source>
</evidence>
<evidence type="ECO:0000256" key="4">
    <source>
        <dbReference type="ARBA" id="ARBA00007171"/>
    </source>
</evidence>
<keyword evidence="9" id="KW-0573">Peptidoglycan synthesis</keyword>
<sequence>MGKKKHKEKKSHLPLRLNIIFFVVFLLFAGLILQLGVVQILTGESAQEKIDRTENTTTNIPVPRGEMYDRYGRVMVNNEPLYSITYTPPKGVQPEDRLQVARAMAEYMEMDFEDKLTERDLKEYYFLKNEQEIAERLSEKDLEGLDNGEVYQHQLDSITDDEIKGFDNHTKEIIAIKKELDKAYTLAPHVVKNKNISQAEYSTVAEHLSVLPGVNVTSDWEREYPYEATFRSYMGNISSSEQGIPRDAEEYYMSLDYSRNDRVGTSGLEEQYEDVLRGTKEKVQYTTNKNNTVIDTEVVREGSRGKDLMLSLDIELQQKVDKIVEEELVKAIEQEPTANQHMENAVVVMSDPNNGEILAISGKQYNRDREPGDDKVSDASHQALYNSYMPGSTVKGATVLTGLEEEAITPSTVVHDRTLKFPSSADKSSYRPGIGNVNYHQALQVSSNVYMYFIAMWMGGYEYVENQSLGLQSDTLQRFFYHFNQFGLGVETGIDFPFESSGYGDLDFTDQGNILDYAIGQYSSYTAMQMNQYISTIANGGNRVRPKLVKEIHNPNQKEEGLGSIYKKYDTEVMNRLTMDQADIDRVQAALRAVTQPGGTASSYFSGVDYQPAAKTGTAQEYKWIEKENGERERYLTLNLTMVGYAPYDNPEVAFSVMVPYTGVNSNTSINGDISRRIMDAYFGLKEERQEEGINKELTSGEEE</sequence>
<evidence type="ECO:0000256" key="1">
    <source>
        <dbReference type="ARBA" id="ARBA00004167"/>
    </source>
</evidence>
<dbReference type="Proteomes" id="UP001596410">
    <property type="component" value="Unassembled WGS sequence"/>
</dbReference>
<keyword evidence="7 14" id="KW-0812">Transmembrane</keyword>
<evidence type="ECO:0000256" key="6">
    <source>
        <dbReference type="ARBA" id="ARBA00022475"/>
    </source>
</evidence>
<reference evidence="18" key="1">
    <citation type="journal article" date="2019" name="Int. J. Syst. Evol. Microbiol.">
        <title>The Global Catalogue of Microorganisms (GCM) 10K type strain sequencing project: providing services to taxonomists for standard genome sequencing and annotation.</title>
        <authorList>
            <consortium name="The Broad Institute Genomics Platform"/>
            <consortium name="The Broad Institute Genome Sequencing Center for Infectious Disease"/>
            <person name="Wu L."/>
            <person name="Ma J."/>
        </authorList>
    </citation>
    <scope>NUCLEOTIDE SEQUENCE [LARGE SCALE GENOMIC DNA]</scope>
    <source>
        <strain evidence="18">CGMCC 4.1621</strain>
    </source>
</reference>
<protein>
    <recommendedName>
        <fullName evidence="5">serine-type D-Ala-D-Ala carboxypeptidase</fullName>
        <ecNumber evidence="5">3.4.16.4</ecNumber>
    </recommendedName>
</protein>
<evidence type="ECO:0000256" key="10">
    <source>
        <dbReference type="ARBA" id="ARBA00022989"/>
    </source>
</evidence>
<comment type="catalytic activity">
    <reaction evidence="13">
        <text>Preferential cleavage: (Ac)2-L-Lys-D-Ala-|-D-Ala. Also transpeptidation of peptidyl-alanyl moieties that are N-acyl substituents of D-alanine.</text>
        <dbReference type="EC" id="3.4.16.4"/>
    </reaction>
</comment>
<evidence type="ECO:0000256" key="14">
    <source>
        <dbReference type="SAM" id="Phobius"/>
    </source>
</evidence>
<feature type="domain" description="Penicillin-binding protein dimerisation" evidence="16">
    <location>
        <begin position="60"/>
        <end position="296"/>
    </location>
</feature>
<accession>A0ABW2EEJ7</accession>
<comment type="similarity">
    <text evidence="4">Belongs to the transpeptidase family.</text>
</comment>
<keyword evidence="8" id="KW-0133">Cell shape</keyword>
<keyword evidence="6" id="KW-1003">Cell membrane</keyword>
<keyword evidence="11 14" id="KW-0472">Membrane</keyword>
<evidence type="ECO:0000256" key="11">
    <source>
        <dbReference type="ARBA" id="ARBA00023136"/>
    </source>
</evidence>
<dbReference type="Gene3D" id="3.90.1310.10">
    <property type="entry name" value="Penicillin-binding protein 2a (Domain 2)"/>
    <property type="match status" value="1"/>
</dbReference>
<feature type="domain" description="Penicillin-binding protein transpeptidase" evidence="15">
    <location>
        <begin position="346"/>
        <end position="680"/>
    </location>
</feature>
<dbReference type="SUPFAM" id="SSF56601">
    <property type="entry name" value="beta-lactamase/transpeptidase-like"/>
    <property type="match status" value="1"/>
</dbReference>
<evidence type="ECO:0000259" key="15">
    <source>
        <dbReference type="Pfam" id="PF00905"/>
    </source>
</evidence>
<evidence type="ECO:0000256" key="9">
    <source>
        <dbReference type="ARBA" id="ARBA00022984"/>
    </source>
</evidence>
<organism evidence="17 18">
    <name type="scientific">Halobacillus seohaensis</name>
    <dbReference type="NCBI Taxonomy" id="447421"/>
    <lineage>
        <taxon>Bacteria</taxon>
        <taxon>Bacillati</taxon>
        <taxon>Bacillota</taxon>
        <taxon>Bacilli</taxon>
        <taxon>Bacillales</taxon>
        <taxon>Bacillaceae</taxon>
        <taxon>Halobacillus</taxon>
    </lineage>
</organism>
<dbReference type="Gene3D" id="1.10.10.1230">
    <property type="entry name" value="Penicillin-binding protein, N-terminal non-catalytic domain, head sub-domain"/>
    <property type="match status" value="1"/>
</dbReference>
<dbReference type="InterPro" id="IPR005311">
    <property type="entry name" value="PBP_dimer"/>
</dbReference>